<keyword evidence="1" id="KW-0436">Ligase</keyword>
<keyword evidence="3 4" id="KW-0067">ATP-binding</keyword>
<dbReference type="PANTHER" id="PTHR43585:SF2">
    <property type="entry name" value="ATP-GRASP ENZYME FSQD"/>
    <property type="match status" value="1"/>
</dbReference>
<evidence type="ECO:0000313" key="8">
    <source>
        <dbReference type="Proteomes" id="UP001156398"/>
    </source>
</evidence>
<dbReference type="GO" id="GO:0046872">
    <property type="term" value="F:metal ion binding"/>
    <property type="evidence" value="ECO:0007669"/>
    <property type="project" value="InterPro"/>
</dbReference>
<name>A0AA90KBK5_9ACTN</name>
<dbReference type="EMBL" id="JAAGKO020000054">
    <property type="protein sequence ID" value="MDI5966536.1"/>
    <property type="molecule type" value="Genomic_DNA"/>
</dbReference>
<reference evidence="7 8" key="1">
    <citation type="submission" date="2023-05" db="EMBL/GenBank/DDBJ databases">
        <title>Streptantibioticus silvisoli sp. nov., acidotolerant actinomycetes 1 from pine litter.</title>
        <authorList>
            <person name="Swiecimska M."/>
            <person name="Golinska P."/>
            <person name="Sangal V."/>
            <person name="Wachnowicz B."/>
            <person name="Goodfellow M."/>
        </authorList>
    </citation>
    <scope>NUCLEOTIDE SEQUENCE</scope>
    <source>
        <strain evidence="7">SL13</strain>
        <strain evidence="6 8">SL54</strain>
    </source>
</reference>
<evidence type="ECO:0000256" key="1">
    <source>
        <dbReference type="ARBA" id="ARBA00022598"/>
    </source>
</evidence>
<dbReference type="PROSITE" id="PS50975">
    <property type="entry name" value="ATP_GRASP"/>
    <property type="match status" value="1"/>
</dbReference>
<proteinExistence type="predicted"/>
<dbReference type="Gene3D" id="3.30.470.20">
    <property type="entry name" value="ATP-grasp fold, B domain"/>
    <property type="match status" value="1"/>
</dbReference>
<dbReference type="PANTHER" id="PTHR43585">
    <property type="entry name" value="FUMIPYRROLE BIOSYNTHESIS PROTEIN C"/>
    <property type="match status" value="1"/>
</dbReference>
<evidence type="ECO:0000313" key="6">
    <source>
        <dbReference type="EMBL" id="MDI5966536.1"/>
    </source>
</evidence>
<dbReference type="Gene3D" id="3.40.50.20">
    <property type="match status" value="1"/>
</dbReference>
<evidence type="ECO:0000313" key="7">
    <source>
        <dbReference type="EMBL" id="MDI5973798.1"/>
    </source>
</evidence>
<dbReference type="AlphaFoldDB" id="A0AA90KBK5"/>
<gene>
    <name evidence="6" type="ORF">POF43_028065</name>
    <name evidence="7" type="ORF">POF50_031420</name>
</gene>
<dbReference type="GO" id="GO:0005524">
    <property type="term" value="F:ATP binding"/>
    <property type="evidence" value="ECO:0007669"/>
    <property type="project" value="UniProtKB-UniRule"/>
</dbReference>
<dbReference type="InterPro" id="IPR040570">
    <property type="entry name" value="LAL_C2"/>
</dbReference>
<evidence type="ECO:0000256" key="4">
    <source>
        <dbReference type="PROSITE-ProRule" id="PRU00409"/>
    </source>
</evidence>
<dbReference type="GO" id="GO:0016874">
    <property type="term" value="F:ligase activity"/>
    <property type="evidence" value="ECO:0007669"/>
    <property type="project" value="UniProtKB-KW"/>
</dbReference>
<dbReference type="InterPro" id="IPR052032">
    <property type="entry name" value="ATP-dep_AA_Ligase"/>
</dbReference>
<organism evidence="7">
    <name type="scientific">Streptantibioticus silvisoli</name>
    <dbReference type="NCBI Taxonomy" id="2705255"/>
    <lineage>
        <taxon>Bacteria</taxon>
        <taxon>Bacillati</taxon>
        <taxon>Actinomycetota</taxon>
        <taxon>Actinomycetes</taxon>
        <taxon>Kitasatosporales</taxon>
        <taxon>Streptomycetaceae</taxon>
        <taxon>Streptantibioticus</taxon>
    </lineage>
</organism>
<dbReference type="Proteomes" id="UP001156398">
    <property type="component" value="Unassembled WGS sequence"/>
</dbReference>
<accession>A0AA90KBK5</accession>
<dbReference type="InterPro" id="IPR041472">
    <property type="entry name" value="BL00235/CARNS1_N"/>
</dbReference>
<evidence type="ECO:0000256" key="2">
    <source>
        <dbReference type="ARBA" id="ARBA00022741"/>
    </source>
</evidence>
<feature type="domain" description="ATP-grasp" evidence="5">
    <location>
        <begin position="114"/>
        <end position="302"/>
    </location>
</feature>
<dbReference type="Pfam" id="PF18603">
    <property type="entry name" value="LAL_C2"/>
    <property type="match status" value="1"/>
</dbReference>
<sequence length="426" mass="45469">MTTTPSPRIAVIGGTVATLRKARAAGFDVVWIHGPHELDRAGLEFVAEAHLTDYREPRAVADLLTAVHRISPLVRVVSMIEDGLESAAAATSALGLPGNGLDVVRVLQDKLAFRTLLEERGVEGVTARLGHTEQDIRAFVTEFGPAVIKPRYGSGSIGVRMVPGLAAVTEVAAWAREFGLHTFLMERYLRGAELSVETFTFGGRHTVIAHTAKEILDSFVEIGHVQPAGLDPAVAAEVDALVVRMLDAVGFQDGPAHTEVIVTDDGPRLVESHNRRGGDRIADLVNVVHGVDTDALAFLWYAGRTAPVTPGPPRGGGAIRFLTAEPGIVESVEGAEQVRADPHVVDLQIGVAPGDTVSPIAWSYDRSGLLLVRGTDAQDARRRAVDLVSRITIRTRPDENGPRVRTIAAVAPRPDRLLGAAPEPTL</sequence>
<keyword evidence="2 4" id="KW-0547">Nucleotide-binding</keyword>
<dbReference type="SUPFAM" id="SSF56059">
    <property type="entry name" value="Glutathione synthetase ATP-binding domain-like"/>
    <property type="match status" value="1"/>
</dbReference>
<evidence type="ECO:0000256" key="3">
    <source>
        <dbReference type="ARBA" id="ARBA00022840"/>
    </source>
</evidence>
<protein>
    <submittedName>
        <fullName evidence="7">ATP-grasp domain-containing protein</fullName>
    </submittedName>
</protein>
<dbReference type="InterPro" id="IPR011761">
    <property type="entry name" value="ATP-grasp"/>
</dbReference>
<comment type="caution">
    <text evidence="7">The sequence shown here is derived from an EMBL/GenBank/DDBJ whole genome shotgun (WGS) entry which is preliminary data.</text>
</comment>
<dbReference type="Pfam" id="PF13535">
    <property type="entry name" value="ATP-grasp_4"/>
    <property type="match status" value="1"/>
</dbReference>
<keyword evidence="8" id="KW-1185">Reference proteome</keyword>
<dbReference type="EMBL" id="JABXJJ020000052">
    <property type="protein sequence ID" value="MDI5973798.1"/>
    <property type="molecule type" value="Genomic_DNA"/>
</dbReference>
<dbReference type="Pfam" id="PF18130">
    <property type="entry name" value="ATPgrasp_N"/>
    <property type="match status" value="1"/>
</dbReference>
<evidence type="ECO:0000259" key="5">
    <source>
        <dbReference type="PROSITE" id="PS50975"/>
    </source>
</evidence>
<dbReference type="RefSeq" id="WP_271312619.1">
    <property type="nucleotide sequence ID" value="NZ_JAAGKO020000054.1"/>
</dbReference>